<evidence type="ECO:0000259" key="4">
    <source>
        <dbReference type="PROSITE" id="PS51186"/>
    </source>
</evidence>
<sequence>MTCGSRHQSAPDRAVLAWLTGPAASAPGVGERERERGRHVQQPVELGDGLVFRELAPGDGPALAAAYVRNREHLAPWEPARSEAFFDVETHRRDVEATILRFEAGLAVPFVIVDGDAIVGRINLSDIVRGAFQNAHLGYWIDAEYNGRGLATMSVGLAVHAARGIGLHRVQAGTLVHNAASQAVLAHNGFERFGLARRYLRIAGEWQDHVLFERLLDE</sequence>
<evidence type="ECO:0000256" key="1">
    <source>
        <dbReference type="ARBA" id="ARBA00022679"/>
    </source>
</evidence>
<dbReference type="PANTHER" id="PTHR43792">
    <property type="entry name" value="GNAT FAMILY, PUTATIVE (AFU_ORTHOLOGUE AFUA_3G00765)-RELATED-RELATED"/>
    <property type="match status" value="1"/>
</dbReference>
<dbReference type="OrthoDB" id="5242221at2"/>
<proteinExistence type="inferred from homology"/>
<gene>
    <name evidence="5" type="ORF">ESP57_14435</name>
</gene>
<evidence type="ECO:0000256" key="3">
    <source>
        <dbReference type="ARBA" id="ARBA00038502"/>
    </source>
</evidence>
<reference evidence="5 6" key="1">
    <citation type="submission" date="2019-01" db="EMBL/GenBank/DDBJ databases">
        <authorList>
            <person name="Li J."/>
        </authorList>
    </citation>
    <scope>NUCLEOTIDE SEQUENCE [LARGE SCALE GENOMIC DNA]</scope>
    <source>
        <strain evidence="5 6">CCUG 35506</strain>
    </source>
</reference>
<evidence type="ECO:0000256" key="2">
    <source>
        <dbReference type="ARBA" id="ARBA00023315"/>
    </source>
</evidence>
<keyword evidence="6" id="KW-1185">Reference proteome</keyword>
<comment type="similarity">
    <text evidence="3">Belongs to the acetyltransferase family. RimJ subfamily.</text>
</comment>
<feature type="domain" description="N-acetyltransferase" evidence="4">
    <location>
        <begin position="50"/>
        <end position="217"/>
    </location>
</feature>
<dbReference type="InterPro" id="IPR016181">
    <property type="entry name" value="Acyl_CoA_acyltransferase"/>
</dbReference>
<dbReference type="PROSITE" id="PS51186">
    <property type="entry name" value="GNAT"/>
    <property type="match status" value="1"/>
</dbReference>
<dbReference type="GO" id="GO:0008999">
    <property type="term" value="F:protein-N-terminal-alanine acetyltransferase activity"/>
    <property type="evidence" value="ECO:0007669"/>
    <property type="project" value="TreeGrafter"/>
</dbReference>
<comment type="caution">
    <text evidence="5">The sequence shown here is derived from an EMBL/GenBank/DDBJ whole genome shotgun (WGS) entry which is preliminary data.</text>
</comment>
<dbReference type="SUPFAM" id="SSF55729">
    <property type="entry name" value="Acyl-CoA N-acyltransferases (Nat)"/>
    <property type="match status" value="1"/>
</dbReference>
<keyword evidence="2" id="KW-0012">Acyltransferase</keyword>
<dbReference type="EMBL" id="SDPO01000003">
    <property type="protein sequence ID" value="RXZ47727.1"/>
    <property type="molecule type" value="Genomic_DNA"/>
</dbReference>
<accession>A0A4Q2JNB5</accession>
<dbReference type="PANTHER" id="PTHR43792:SF8">
    <property type="entry name" value="[RIBOSOMAL PROTEIN US5]-ALANINE N-ACETYLTRANSFERASE"/>
    <property type="match status" value="1"/>
</dbReference>
<dbReference type="AlphaFoldDB" id="A0A4Q2JNB5"/>
<dbReference type="Proteomes" id="UP000292935">
    <property type="component" value="Unassembled WGS sequence"/>
</dbReference>
<dbReference type="GO" id="GO:0005737">
    <property type="term" value="C:cytoplasm"/>
    <property type="evidence" value="ECO:0007669"/>
    <property type="project" value="TreeGrafter"/>
</dbReference>
<evidence type="ECO:0000313" key="6">
    <source>
        <dbReference type="Proteomes" id="UP000292935"/>
    </source>
</evidence>
<dbReference type="InterPro" id="IPR000182">
    <property type="entry name" value="GNAT_dom"/>
</dbReference>
<evidence type="ECO:0000313" key="5">
    <source>
        <dbReference type="EMBL" id="RXZ47727.1"/>
    </source>
</evidence>
<keyword evidence="1 5" id="KW-0808">Transferase</keyword>
<name>A0A4Q2JNB5_9MICO</name>
<protein>
    <submittedName>
        <fullName evidence="5">GNAT family N-acetyltransferase</fullName>
    </submittedName>
</protein>
<dbReference type="Gene3D" id="3.40.630.30">
    <property type="match status" value="1"/>
</dbReference>
<dbReference type="Pfam" id="PF13302">
    <property type="entry name" value="Acetyltransf_3"/>
    <property type="match status" value="1"/>
</dbReference>
<dbReference type="InterPro" id="IPR051531">
    <property type="entry name" value="N-acetyltransferase"/>
</dbReference>
<organism evidence="5 6">
    <name type="scientific">Agromyces fucosus</name>
    <dbReference type="NCBI Taxonomy" id="41985"/>
    <lineage>
        <taxon>Bacteria</taxon>
        <taxon>Bacillati</taxon>
        <taxon>Actinomycetota</taxon>
        <taxon>Actinomycetes</taxon>
        <taxon>Micrococcales</taxon>
        <taxon>Microbacteriaceae</taxon>
        <taxon>Agromyces</taxon>
    </lineage>
</organism>